<gene>
    <name evidence="1" type="ORF">MSTO_19460</name>
</gene>
<dbReference type="InterPro" id="IPR036689">
    <property type="entry name" value="ESAT-6-like_sf"/>
</dbReference>
<keyword evidence="2" id="KW-1185">Reference proteome</keyword>
<reference evidence="1 2" key="1">
    <citation type="journal article" date="2019" name="Emerg. Microbes Infect.">
        <title>Comprehensive subspecies identification of 175 nontuberculous mycobacteria species based on 7547 genomic profiles.</title>
        <authorList>
            <person name="Matsumoto Y."/>
            <person name="Kinjo T."/>
            <person name="Motooka D."/>
            <person name="Nabeya D."/>
            <person name="Jung N."/>
            <person name="Uechi K."/>
            <person name="Horii T."/>
            <person name="Iida T."/>
            <person name="Fujita J."/>
            <person name="Nakamura S."/>
        </authorList>
    </citation>
    <scope>NUCLEOTIDE SEQUENCE [LARGE SCALE GENOMIC DNA]</scope>
    <source>
        <strain evidence="1 2">JCM 17783</strain>
    </source>
</reference>
<dbReference type="SUPFAM" id="SSF140453">
    <property type="entry name" value="EsxAB dimer-like"/>
    <property type="match status" value="1"/>
</dbReference>
<organism evidence="1 2">
    <name type="scientific">Mycobacterium stomatepiae</name>
    <dbReference type="NCBI Taxonomy" id="470076"/>
    <lineage>
        <taxon>Bacteria</taxon>
        <taxon>Bacillati</taxon>
        <taxon>Actinomycetota</taxon>
        <taxon>Actinomycetes</taxon>
        <taxon>Mycobacteriales</taxon>
        <taxon>Mycobacteriaceae</taxon>
        <taxon>Mycobacterium</taxon>
        <taxon>Mycobacterium simiae complex</taxon>
    </lineage>
</organism>
<sequence>MAAVGGAGVPSLSEIQAWDIAHLEGAATDWKATAEHWESSFTSIHRVTVSPGGTVWEGVAAEAAQERAFADLVKVRGLADVLHESSAIARRGAETLDAAKRSVLDAVEEANSAGYVVGEDLSVTPPRAGVAAQAQAQVYAADIQQRAAQLVAHDQPIAAKITAASAPLSAVTFAEPQAPAIT</sequence>
<evidence type="ECO:0000313" key="1">
    <source>
        <dbReference type="EMBL" id="BBY21741.1"/>
    </source>
</evidence>
<dbReference type="RefSeq" id="WP_264078260.1">
    <property type="nucleotide sequence ID" value="NZ_JACKSO010000079.1"/>
</dbReference>
<name>A0A7I7Q6J0_9MYCO</name>
<accession>A0A7I7Q6J0</accession>
<proteinExistence type="predicted"/>
<dbReference type="AlphaFoldDB" id="A0A7I7Q6J0"/>
<dbReference type="Proteomes" id="UP000467130">
    <property type="component" value="Chromosome"/>
</dbReference>
<dbReference type="EMBL" id="AP022587">
    <property type="protein sequence ID" value="BBY21741.1"/>
    <property type="molecule type" value="Genomic_DNA"/>
</dbReference>
<evidence type="ECO:0000313" key="2">
    <source>
        <dbReference type="Proteomes" id="UP000467130"/>
    </source>
</evidence>
<dbReference type="KEGG" id="msto:MSTO_19460"/>
<protein>
    <submittedName>
        <fullName evidence="1">Uncharacterized protein</fullName>
    </submittedName>
</protein>